<dbReference type="CDD" id="cd20557">
    <property type="entry name" value="CYCLIN_ScPCL1-like"/>
    <property type="match status" value="1"/>
</dbReference>
<keyword evidence="3" id="KW-1185">Reference proteome</keyword>
<dbReference type="STRING" id="4829.A0A168SNW8"/>
<dbReference type="AlphaFoldDB" id="A0A168SNW8"/>
<dbReference type="GO" id="GO:0000307">
    <property type="term" value="C:cyclin-dependent protein kinase holoenzyme complex"/>
    <property type="evidence" value="ECO:0007669"/>
    <property type="project" value="TreeGrafter"/>
</dbReference>
<feature type="region of interest" description="Disordered" evidence="1">
    <location>
        <begin position="323"/>
        <end position="377"/>
    </location>
</feature>
<dbReference type="Proteomes" id="UP000078561">
    <property type="component" value="Unassembled WGS sequence"/>
</dbReference>
<sequence length="408" mass="45935">MYHSDRSHQRSSSHHAHVVAPLTIDQLTEFVSTMIYLLWHARRSSVMALHSFSIQHNDTIPCLPVNQGDAVCLLKGSSSAFRRFCQQVLTVTQLSESVVMLSLKYIAKLLQKSPHIQGAEGSEYRLLIVALLLANKFHDDHTYTNKTWSDVSGMKLHELDIMELEFLDALEFRLFVREAEFDSWRVGLLSFMTQLQNATLMNKQHEQQQLIDSTLRSIGLSLPTTPDPAWNASTNNILTHQQYLHLLNTATPPEFNDHAFATPLTRVPLRIPNPSGTQPIPIPSRSSTTNTSSSSMSLSSSLTPIDVMYHQPPPSQLYQQDYTKSVTEPSVHRTQPHPHPHEILPPTQQHPLAYPAPVRTSNRSLPRNSSNPSLASLLHNNSASAHKQQQPLVDCYAWNKKSNHSHSP</sequence>
<dbReference type="PANTHER" id="PTHR15615">
    <property type="match status" value="1"/>
</dbReference>
<evidence type="ECO:0000256" key="1">
    <source>
        <dbReference type="SAM" id="MobiDB-lite"/>
    </source>
</evidence>
<feature type="region of interest" description="Disordered" evidence="1">
    <location>
        <begin position="267"/>
        <end position="299"/>
    </location>
</feature>
<dbReference type="EMBL" id="LT554917">
    <property type="protein sequence ID" value="SAM08708.1"/>
    <property type="molecule type" value="Genomic_DNA"/>
</dbReference>
<evidence type="ECO:0000313" key="2">
    <source>
        <dbReference type="EMBL" id="SAM08708.1"/>
    </source>
</evidence>
<dbReference type="SUPFAM" id="SSF47954">
    <property type="entry name" value="Cyclin-like"/>
    <property type="match status" value="1"/>
</dbReference>
<dbReference type="InterPro" id="IPR036915">
    <property type="entry name" value="Cyclin-like_sf"/>
</dbReference>
<feature type="compositionally biased region" description="Low complexity" evidence="1">
    <location>
        <begin position="361"/>
        <end position="377"/>
    </location>
</feature>
<accession>A0A168SNW8</accession>
<dbReference type="OMA" id="MSIHEAS"/>
<evidence type="ECO:0008006" key="4">
    <source>
        <dbReference type="Google" id="ProtNLM"/>
    </source>
</evidence>
<dbReference type="GO" id="GO:0016538">
    <property type="term" value="F:cyclin-dependent protein serine/threonine kinase regulator activity"/>
    <property type="evidence" value="ECO:0007669"/>
    <property type="project" value="TreeGrafter"/>
</dbReference>
<dbReference type="Pfam" id="PF08613">
    <property type="entry name" value="Cyclin"/>
    <property type="match status" value="1"/>
</dbReference>
<dbReference type="InParanoid" id="A0A168SNW8"/>
<proteinExistence type="predicted"/>
<dbReference type="PANTHER" id="PTHR15615:SF27">
    <property type="entry name" value="PHO85 CYCLIN CLG1"/>
    <property type="match status" value="1"/>
</dbReference>
<name>A0A168SNW8_ABSGL</name>
<protein>
    <recommendedName>
        <fullName evidence="4">Cyclin-like domain-containing protein</fullName>
    </recommendedName>
</protein>
<dbReference type="Gene3D" id="1.10.472.10">
    <property type="entry name" value="Cyclin-like"/>
    <property type="match status" value="1"/>
</dbReference>
<dbReference type="InterPro" id="IPR013922">
    <property type="entry name" value="Cyclin_PHO80-like"/>
</dbReference>
<dbReference type="GO" id="GO:0019901">
    <property type="term" value="F:protein kinase binding"/>
    <property type="evidence" value="ECO:0007669"/>
    <property type="project" value="InterPro"/>
</dbReference>
<dbReference type="OrthoDB" id="244495at2759"/>
<reference evidence="2" key="1">
    <citation type="submission" date="2016-04" db="EMBL/GenBank/DDBJ databases">
        <authorList>
            <person name="Evans L.H."/>
            <person name="Alamgir A."/>
            <person name="Owens N."/>
            <person name="Weber N.D."/>
            <person name="Virtaneva K."/>
            <person name="Barbian K."/>
            <person name="Babar A."/>
            <person name="Rosenke K."/>
        </authorList>
    </citation>
    <scope>NUCLEOTIDE SEQUENCE [LARGE SCALE GENOMIC DNA]</scope>
    <source>
        <strain evidence="2">CBS 101.48</strain>
    </source>
</reference>
<feature type="compositionally biased region" description="Low complexity" evidence="1">
    <location>
        <begin position="284"/>
        <end position="299"/>
    </location>
</feature>
<evidence type="ECO:0000313" key="3">
    <source>
        <dbReference type="Proteomes" id="UP000078561"/>
    </source>
</evidence>
<dbReference type="GO" id="GO:0005634">
    <property type="term" value="C:nucleus"/>
    <property type="evidence" value="ECO:0007669"/>
    <property type="project" value="TreeGrafter"/>
</dbReference>
<organism evidence="2">
    <name type="scientific">Absidia glauca</name>
    <name type="common">Pin mould</name>
    <dbReference type="NCBI Taxonomy" id="4829"/>
    <lineage>
        <taxon>Eukaryota</taxon>
        <taxon>Fungi</taxon>
        <taxon>Fungi incertae sedis</taxon>
        <taxon>Mucoromycota</taxon>
        <taxon>Mucoromycotina</taxon>
        <taxon>Mucoromycetes</taxon>
        <taxon>Mucorales</taxon>
        <taxon>Cunninghamellaceae</taxon>
        <taxon>Absidia</taxon>
    </lineage>
</organism>
<gene>
    <name evidence="2" type="primary">ABSGL_14372.1 scaffold 14478</name>
</gene>